<dbReference type="InterPro" id="IPR013762">
    <property type="entry name" value="Integrase-like_cat_sf"/>
</dbReference>
<dbReference type="PANTHER" id="PTHR30349">
    <property type="entry name" value="PHAGE INTEGRASE-RELATED"/>
    <property type="match status" value="1"/>
</dbReference>
<evidence type="ECO:0000256" key="1">
    <source>
        <dbReference type="ARBA" id="ARBA00023125"/>
    </source>
</evidence>
<evidence type="ECO:0000313" key="5">
    <source>
        <dbReference type="EMBL" id="QYX76207.1"/>
    </source>
</evidence>
<dbReference type="Gene3D" id="1.10.443.10">
    <property type="entry name" value="Intergrase catalytic core"/>
    <property type="match status" value="1"/>
</dbReference>
<dbReference type="SUPFAM" id="SSF56349">
    <property type="entry name" value="DNA breaking-rejoining enzymes"/>
    <property type="match status" value="1"/>
</dbReference>
<dbReference type="Proteomes" id="UP000827138">
    <property type="component" value="Chromosome"/>
</dbReference>
<dbReference type="InterPro" id="IPR011010">
    <property type="entry name" value="DNA_brk_join_enz"/>
</dbReference>
<sequence length="421" mass="48286">MAESDAPFDRWHKKYPKEGDVPCKCGTKRNPLYPSTDHGRGQQWQARYTDPNGKTRRPAFDTWQAARDHLDEVRVQIRNGSWVDPDLGNETVEFYANQFLERRRKRNKNKNTTDTYDTHIRVHIIPFLGKHTAKTLRRKHSMALVDYLIDQPTVGGVYGVQIFKTWRILVNYMIDEDVPLPANIVSRIELPDVEERVKVSLSPEQVNRLAAAMRQVEPRFEVFVWIAACAGLREGEAIGLKKTSVEWAEGLLYVEEQRQGGKAAKLKTKASAATLPVDAFLIEKLREHIERFPRLAPVTRRAERDRRRRGWVAPPDEGLIVTNRYGRPVSSRDFNEKWRTAVRIAGLPPETRFHDLKHFYTSQLGASGRHDPKTVQALSRHARFSETWETYAHPPRAVEGVTVTTFSGLFAPSDTSEERAA</sequence>
<dbReference type="InterPro" id="IPR002104">
    <property type="entry name" value="Integrase_catalytic"/>
</dbReference>
<evidence type="ECO:0000259" key="4">
    <source>
        <dbReference type="PROSITE" id="PS51898"/>
    </source>
</evidence>
<dbReference type="CDD" id="cd01189">
    <property type="entry name" value="INT_ICEBs1_C_like"/>
    <property type="match status" value="1"/>
</dbReference>
<dbReference type="InterPro" id="IPR050090">
    <property type="entry name" value="Tyrosine_recombinase_XerCD"/>
</dbReference>
<reference evidence="5 6" key="1">
    <citation type="submission" date="2021-08" db="EMBL/GenBank/DDBJ databases">
        <authorList>
            <person name="Ping M."/>
        </authorList>
    </citation>
    <scope>NUCLEOTIDE SEQUENCE [LARGE SCALE GENOMIC DNA]</scope>
    <source>
        <strain evidence="5 6">MG28</strain>
    </source>
</reference>
<name>A0ABX8XKT3_9ACTN</name>
<dbReference type="PROSITE" id="PS51898">
    <property type="entry name" value="TYR_RECOMBINASE"/>
    <property type="match status" value="1"/>
</dbReference>
<keyword evidence="2" id="KW-0233">DNA recombination</keyword>
<dbReference type="PANTHER" id="PTHR30349:SF91">
    <property type="entry name" value="INTA PROTEIN"/>
    <property type="match status" value="1"/>
</dbReference>
<feature type="region of interest" description="Disordered" evidence="3">
    <location>
        <begin position="1"/>
        <end position="57"/>
    </location>
</feature>
<proteinExistence type="predicted"/>
<dbReference type="Gene3D" id="1.10.150.130">
    <property type="match status" value="1"/>
</dbReference>
<accession>A0ABX8XKT3</accession>
<evidence type="ECO:0000256" key="2">
    <source>
        <dbReference type="ARBA" id="ARBA00023172"/>
    </source>
</evidence>
<keyword evidence="6" id="KW-1185">Reference proteome</keyword>
<organism evidence="5 6">
    <name type="scientific">Streptomyces akebiae</name>
    <dbReference type="NCBI Taxonomy" id="2865673"/>
    <lineage>
        <taxon>Bacteria</taxon>
        <taxon>Bacillati</taxon>
        <taxon>Actinomycetota</taxon>
        <taxon>Actinomycetes</taxon>
        <taxon>Kitasatosporales</taxon>
        <taxon>Streptomycetaceae</taxon>
        <taxon>Streptomyces</taxon>
    </lineage>
</organism>
<keyword evidence="1" id="KW-0238">DNA-binding</keyword>
<gene>
    <name evidence="5" type="ORF">K1J60_06540</name>
</gene>
<evidence type="ECO:0000256" key="3">
    <source>
        <dbReference type="SAM" id="MobiDB-lite"/>
    </source>
</evidence>
<evidence type="ECO:0000313" key="6">
    <source>
        <dbReference type="Proteomes" id="UP000827138"/>
    </source>
</evidence>
<dbReference type="RefSeq" id="WP_220645336.1">
    <property type="nucleotide sequence ID" value="NZ_CP080647.1"/>
</dbReference>
<dbReference type="InterPro" id="IPR010998">
    <property type="entry name" value="Integrase_recombinase_N"/>
</dbReference>
<dbReference type="EMBL" id="CP080647">
    <property type="protein sequence ID" value="QYX76207.1"/>
    <property type="molecule type" value="Genomic_DNA"/>
</dbReference>
<feature type="domain" description="Tyr recombinase" evidence="4">
    <location>
        <begin position="196"/>
        <end position="405"/>
    </location>
</feature>
<dbReference type="Pfam" id="PF00589">
    <property type="entry name" value="Phage_integrase"/>
    <property type="match status" value="1"/>
</dbReference>
<protein>
    <submittedName>
        <fullName evidence="5">Site-specific integrase</fullName>
    </submittedName>
</protein>